<organism evidence="4 5">
    <name type="scientific">Siminovitchia terrae</name>
    <name type="common">Bacillus terrae</name>
    <dbReference type="NCBI Taxonomy" id="1914933"/>
    <lineage>
        <taxon>Bacteria</taxon>
        <taxon>Bacillati</taxon>
        <taxon>Bacillota</taxon>
        <taxon>Bacilli</taxon>
        <taxon>Bacillales</taxon>
        <taxon>Bacillaceae</taxon>
        <taxon>Siminovitchia</taxon>
    </lineage>
</organism>
<dbReference type="PANTHER" id="PTHR31302:SF31">
    <property type="entry name" value="PHOSPHODIESTERASE YAEI"/>
    <property type="match status" value="1"/>
</dbReference>
<dbReference type="EMBL" id="BORJ01000002">
    <property type="protein sequence ID" value="GIN95352.1"/>
    <property type="molecule type" value="Genomic_DNA"/>
</dbReference>
<evidence type="ECO:0000256" key="2">
    <source>
        <dbReference type="ARBA" id="ARBA00022801"/>
    </source>
</evidence>
<dbReference type="InterPro" id="IPR051158">
    <property type="entry name" value="Metallophosphoesterase_sf"/>
</dbReference>
<accession>A0ABQ4KUI6</accession>
<dbReference type="Gene3D" id="3.60.21.10">
    <property type="match status" value="1"/>
</dbReference>
<dbReference type="Proteomes" id="UP000680670">
    <property type="component" value="Unassembled WGS sequence"/>
</dbReference>
<evidence type="ECO:0000256" key="1">
    <source>
        <dbReference type="ARBA" id="ARBA00022723"/>
    </source>
</evidence>
<protein>
    <submittedName>
        <fullName evidence="4">Phosphoesterase</fullName>
    </submittedName>
</protein>
<keyword evidence="1" id="KW-0479">Metal-binding</keyword>
<proteinExistence type="predicted"/>
<dbReference type="Pfam" id="PF00149">
    <property type="entry name" value="Metallophos"/>
    <property type="match status" value="1"/>
</dbReference>
<gene>
    <name evidence="4" type="ORF">J6TS1_12220</name>
</gene>
<dbReference type="InterPro" id="IPR029052">
    <property type="entry name" value="Metallo-depent_PP-like"/>
</dbReference>
<dbReference type="SUPFAM" id="SSF56300">
    <property type="entry name" value="Metallo-dependent phosphatases"/>
    <property type="match status" value="1"/>
</dbReference>
<feature type="domain" description="Calcineurin-like phosphoesterase" evidence="3">
    <location>
        <begin position="49"/>
        <end position="218"/>
    </location>
</feature>
<keyword evidence="2" id="KW-0378">Hydrolase</keyword>
<name>A0ABQ4KUI6_SIMTE</name>
<sequence>MTTMKNKLFKFILVIALVWVFLYVNNHWLQVSSHDISSDRIPTAFDGLVIVQLSDLQDAEFGKNQVKLTEKVKKLNPDFIFLTGDLIDSNRYDLERSLHLVRKLVGIADVYYVIGNHEVAVNRVEKITSALQALGVVVLSNEAKILERNGEKLVIAGLDDPLMESIEASEKTIAKYMDRTLADIPDQYYRLLLSHRPEVFDVYVNRQVDLIFTGHAHGGQVQIPGIGGLVAPGQGWFPKYTAGVHTKGITTMVVSRGLGNSVVPYRMFNRPEIVVVTLKKE</sequence>
<dbReference type="PANTHER" id="PTHR31302">
    <property type="entry name" value="TRANSMEMBRANE PROTEIN WITH METALLOPHOSPHOESTERASE DOMAIN-RELATED"/>
    <property type="match status" value="1"/>
</dbReference>
<reference evidence="4 5" key="1">
    <citation type="submission" date="2021-03" db="EMBL/GenBank/DDBJ databases">
        <title>Antimicrobial resistance genes in bacteria isolated from Japanese honey, and their potential for conferring macrolide and lincosamide resistance in the American foulbrood pathogen Paenibacillus larvae.</title>
        <authorList>
            <person name="Okamoto M."/>
            <person name="Kumagai M."/>
            <person name="Kanamori H."/>
            <person name="Takamatsu D."/>
        </authorList>
    </citation>
    <scope>NUCLEOTIDE SEQUENCE [LARGE SCALE GENOMIC DNA]</scope>
    <source>
        <strain evidence="4 5">J6TS1</strain>
    </source>
</reference>
<comment type="caution">
    <text evidence="4">The sequence shown here is derived from an EMBL/GenBank/DDBJ whole genome shotgun (WGS) entry which is preliminary data.</text>
</comment>
<evidence type="ECO:0000313" key="4">
    <source>
        <dbReference type="EMBL" id="GIN95352.1"/>
    </source>
</evidence>
<evidence type="ECO:0000313" key="5">
    <source>
        <dbReference type="Proteomes" id="UP000680670"/>
    </source>
</evidence>
<dbReference type="InterPro" id="IPR004843">
    <property type="entry name" value="Calcineurin-like_PHP"/>
</dbReference>
<keyword evidence="5" id="KW-1185">Reference proteome</keyword>
<evidence type="ECO:0000259" key="3">
    <source>
        <dbReference type="Pfam" id="PF00149"/>
    </source>
</evidence>
<dbReference type="CDD" id="cd07385">
    <property type="entry name" value="MPP_YkuE_C"/>
    <property type="match status" value="1"/>
</dbReference>